<dbReference type="Pfam" id="PF00400">
    <property type="entry name" value="WD40"/>
    <property type="match status" value="2"/>
</dbReference>
<dbReference type="InterPro" id="IPR036322">
    <property type="entry name" value="WD40_repeat_dom_sf"/>
</dbReference>
<dbReference type="InterPro" id="IPR039328">
    <property type="entry name" value="WDR89"/>
</dbReference>
<evidence type="ECO:0000313" key="6">
    <source>
        <dbReference type="EMBL" id="KAJ3648254.1"/>
    </source>
</evidence>
<reference evidence="6" key="1">
    <citation type="journal article" date="2023" name="G3 (Bethesda)">
        <title>Whole genome assemblies of Zophobas morio and Tenebrio molitor.</title>
        <authorList>
            <person name="Kaur S."/>
            <person name="Stinson S.A."/>
            <person name="diCenzo G.C."/>
        </authorList>
    </citation>
    <scope>NUCLEOTIDE SEQUENCE</scope>
    <source>
        <strain evidence="6">QUZm001</strain>
    </source>
</reference>
<evidence type="ECO:0000256" key="3">
    <source>
        <dbReference type="ARBA" id="ARBA00022737"/>
    </source>
</evidence>
<proteinExistence type="predicted"/>
<dbReference type="InterPro" id="IPR019775">
    <property type="entry name" value="WD40_repeat_CS"/>
</dbReference>
<feature type="region of interest" description="Disordered" evidence="5">
    <location>
        <begin position="1"/>
        <end position="27"/>
    </location>
</feature>
<keyword evidence="2 4" id="KW-0853">WD repeat</keyword>
<name>A0AA38I744_9CUCU</name>
<keyword evidence="7" id="KW-1185">Reference proteome</keyword>
<evidence type="ECO:0000256" key="4">
    <source>
        <dbReference type="PROSITE-ProRule" id="PRU00221"/>
    </source>
</evidence>
<protein>
    <recommendedName>
        <fullName evidence="1">WD repeat-containing protein 89</fullName>
    </recommendedName>
</protein>
<dbReference type="AlphaFoldDB" id="A0AA38I744"/>
<accession>A0AA38I744</accession>
<feature type="repeat" description="WD" evidence="4">
    <location>
        <begin position="188"/>
        <end position="230"/>
    </location>
</feature>
<dbReference type="PROSITE" id="PS00678">
    <property type="entry name" value="WD_REPEATS_1"/>
    <property type="match status" value="1"/>
</dbReference>
<dbReference type="InterPro" id="IPR001680">
    <property type="entry name" value="WD40_rpt"/>
</dbReference>
<dbReference type="PROSITE" id="PS50294">
    <property type="entry name" value="WD_REPEATS_REGION"/>
    <property type="match status" value="1"/>
</dbReference>
<evidence type="ECO:0000256" key="2">
    <source>
        <dbReference type="ARBA" id="ARBA00022574"/>
    </source>
</evidence>
<dbReference type="SMART" id="SM00320">
    <property type="entry name" value="WD40"/>
    <property type="match status" value="4"/>
</dbReference>
<gene>
    <name evidence="6" type="ORF">Zmor_020071</name>
</gene>
<evidence type="ECO:0000313" key="7">
    <source>
        <dbReference type="Proteomes" id="UP001168821"/>
    </source>
</evidence>
<dbReference type="EMBL" id="JALNTZ010000006">
    <property type="protein sequence ID" value="KAJ3648254.1"/>
    <property type="molecule type" value="Genomic_DNA"/>
</dbReference>
<dbReference type="InterPro" id="IPR015943">
    <property type="entry name" value="WD40/YVTN_repeat-like_dom_sf"/>
</dbReference>
<dbReference type="Proteomes" id="UP001168821">
    <property type="component" value="Unassembled WGS sequence"/>
</dbReference>
<evidence type="ECO:0000256" key="5">
    <source>
        <dbReference type="SAM" id="MobiDB-lite"/>
    </source>
</evidence>
<dbReference type="Gene3D" id="2.130.10.10">
    <property type="entry name" value="YVTN repeat-like/Quinoprotein amine dehydrogenase"/>
    <property type="match status" value="1"/>
</dbReference>
<dbReference type="SUPFAM" id="SSF50978">
    <property type="entry name" value="WD40 repeat-like"/>
    <property type="match status" value="1"/>
</dbReference>
<feature type="repeat" description="WD" evidence="4">
    <location>
        <begin position="91"/>
        <end position="133"/>
    </location>
</feature>
<dbReference type="PANTHER" id="PTHR22889:SF0">
    <property type="entry name" value="WD REPEAT-CONTAINING PROTEIN 89"/>
    <property type="match status" value="1"/>
</dbReference>
<organism evidence="6 7">
    <name type="scientific">Zophobas morio</name>
    <dbReference type="NCBI Taxonomy" id="2755281"/>
    <lineage>
        <taxon>Eukaryota</taxon>
        <taxon>Metazoa</taxon>
        <taxon>Ecdysozoa</taxon>
        <taxon>Arthropoda</taxon>
        <taxon>Hexapoda</taxon>
        <taxon>Insecta</taxon>
        <taxon>Pterygota</taxon>
        <taxon>Neoptera</taxon>
        <taxon>Endopterygota</taxon>
        <taxon>Coleoptera</taxon>
        <taxon>Polyphaga</taxon>
        <taxon>Cucujiformia</taxon>
        <taxon>Tenebrionidae</taxon>
        <taxon>Zophobas</taxon>
    </lineage>
</organism>
<comment type="caution">
    <text evidence="6">The sequence shown here is derived from an EMBL/GenBank/DDBJ whole genome shotgun (WGS) entry which is preliminary data.</text>
</comment>
<dbReference type="PROSITE" id="PS50082">
    <property type="entry name" value="WD_REPEATS_2"/>
    <property type="match status" value="2"/>
</dbReference>
<sequence>MRELELENSEISAEETQSTSDDDGDTCDEDELSKIFKNCSPMAEKVVAPDKYILHIAATLETNPNAALSLSDNTCEVYNLSNNQFAKLHVFAEHTDVISEIRFSSENSNLLYTGCADGRVRLWDLRTPRECSVEFKDTTVGIGKFEEITCFDVSPNNMLLAAGTNLFEGDAFMLFWDVRKHSLLGGYWESHTDDITQVKFHHDDPNKLISGSVDGLINLYDLSQNNEEDALIDSLNTESSVEKLRWLQHQGKDIVGCITHTADVQLWRTDDAQPYCHLHRAEIAKATKRKSEEHIYVVDTYATTNNLLVLAGSNYCDGESFRGLSVAGKTVEPTFRFLNNKQRVRASWFNCHTDLLLSGGEKGIINAWKPS</sequence>
<evidence type="ECO:0000256" key="1">
    <source>
        <dbReference type="ARBA" id="ARBA00021125"/>
    </source>
</evidence>
<dbReference type="PANTHER" id="PTHR22889">
    <property type="entry name" value="WD REPEAT-CONTAINING PROTEIN 89"/>
    <property type="match status" value="1"/>
</dbReference>
<keyword evidence="3" id="KW-0677">Repeat</keyword>